<reference evidence="2 3" key="1">
    <citation type="submission" date="2006-02" db="EMBL/GenBank/DDBJ databases">
        <authorList>
            <person name="Amann R."/>
            <person name="Ferriera S."/>
            <person name="Johnson J."/>
            <person name="Kravitz S."/>
            <person name="Halpern A."/>
            <person name="Remington K."/>
            <person name="Beeson K."/>
            <person name="Tran B."/>
            <person name="Rogers Y.-H."/>
            <person name="Friedman R."/>
            <person name="Venter J.C."/>
        </authorList>
    </citation>
    <scope>NUCLEOTIDE SEQUENCE [LARGE SCALE GENOMIC DNA]</scope>
    <source>
        <strain evidence="2 3">DSM 3645</strain>
    </source>
</reference>
<dbReference type="NCBIfam" id="TIGR04294">
    <property type="entry name" value="pre_pil_HX9DG"/>
    <property type="match status" value="1"/>
</dbReference>
<organism evidence="2 3">
    <name type="scientific">Blastopirellula marina DSM 3645</name>
    <dbReference type="NCBI Taxonomy" id="314230"/>
    <lineage>
        <taxon>Bacteria</taxon>
        <taxon>Pseudomonadati</taxon>
        <taxon>Planctomycetota</taxon>
        <taxon>Planctomycetia</taxon>
        <taxon>Pirellulales</taxon>
        <taxon>Pirellulaceae</taxon>
        <taxon>Blastopirellula</taxon>
    </lineage>
</organism>
<dbReference type="STRING" id="314230.DSM3645_13128"/>
<evidence type="ECO:0000259" key="1">
    <source>
        <dbReference type="Pfam" id="PF07596"/>
    </source>
</evidence>
<feature type="domain" description="DUF1559" evidence="1">
    <location>
        <begin position="23"/>
        <end position="292"/>
    </location>
</feature>
<dbReference type="Gene3D" id="3.30.700.10">
    <property type="entry name" value="Glycoprotein, Type 4 Pilin"/>
    <property type="match status" value="1"/>
</dbReference>
<dbReference type="AlphaFoldDB" id="A4A224"/>
<dbReference type="SUPFAM" id="SSF54523">
    <property type="entry name" value="Pili subunits"/>
    <property type="match status" value="1"/>
</dbReference>
<protein>
    <recommendedName>
        <fullName evidence="1">DUF1559 domain-containing protein</fullName>
    </recommendedName>
</protein>
<dbReference type="InterPro" id="IPR011453">
    <property type="entry name" value="DUF1559"/>
</dbReference>
<dbReference type="eggNOG" id="COG2165">
    <property type="taxonomic scope" value="Bacteria"/>
</dbReference>
<evidence type="ECO:0000313" key="3">
    <source>
        <dbReference type="Proteomes" id="UP000004358"/>
    </source>
</evidence>
<proteinExistence type="predicted"/>
<dbReference type="Proteomes" id="UP000004358">
    <property type="component" value="Unassembled WGS sequence"/>
</dbReference>
<sequence length="312" mass="33553">MVELLVVIAIIGVLIALLLPAVQQAREAARRMQCTNNMKQIGLALHNYHGTHLVLPPALLDPGCADFGTAGFPQTVGKNVRNITVQLLILPFLEQSALHDQLDFGKPMGPAHYSGVEAPIAADYASNQAALQANQFGAFACPSDPFDVPGTYHGSSTEYHAEGARRTSYTFVSYDWHDSNDCQKMYWGGPLNDSRLRGALGINGSAKFRDVTDGLTNAMFFCETAMEKRNANYGTFWTAWSITSGVDIDYGINTPYSATESLPYAWTAGSHHPGGCNGLLGDGSVRFISETSNANALNTIVSIADGEVQGDL</sequence>
<accession>A4A224</accession>
<gene>
    <name evidence="2" type="ORF">DSM3645_13128</name>
</gene>
<dbReference type="Pfam" id="PF07596">
    <property type="entry name" value="SBP_bac_10"/>
    <property type="match status" value="1"/>
</dbReference>
<dbReference type="InterPro" id="IPR027558">
    <property type="entry name" value="Pre_pil_HX9DG_C"/>
</dbReference>
<dbReference type="PANTHER" id="PTHR30093">
    <property type="entry name" value="GENERAL SECRETION PATHWAY PROTEIN G"/>
    <property type="match status" value="1"/>
</dbReference>
<dbReference type="InterPro" id="IPR045584">
    <property type="entry name" value="Pilin-like"/>
</dbReference>
<name>A4A224_9BACT</name>
<dbReference type="PANTHER" id="PTHR30093:SF2">
    <property type="entry name" value="TYPE II SECRETION SYSTEM PROTEIN H"/>
    <property type="match status" value="1"/>
</dbReference>
<comment type="caution">
    <text evidence="2">The sequence shown here is derived from an EMBL/GenBank/DDBJ whole genome shotgun (WGS) entry which is preliminary data.</text>
</comment>
<dbReference type="HOGENOM" id="CLU_041661_0_0_0"/>
<dbReference type="EMBL" id="AANZ01000040">
    <property type="protein sequence ID" value="EAQ77186.1"/>
    <property type="molecule type" value="Genomic_DNA"/>
</dbReference>
<evidence type="ECO:0000313" key="2">
    <source>
        <dbReference type="EMBL" id="EAQ77186.1"/>
    </source>
</evidence>